<dbReference type="PROSITE" id="PS00028">
    <property type="entry name" value="ZINC_FINGER_C2H2_1"/>
    <property type="match status" value="8"/>
</dbReference>
<keyword evidence="13" id="KW-1185">Reference proteome</keyword>
<dbReference type="InterPro" id="IPR051061">
    <property type="entry name" value="Zinc_finger_trans_reg"/>
</dbReference>
<keyword evidence="3" id="KW-0677">Repeat</keyword>
<evidence type="ECO:0000256" key="2">
    <source>
        <dbReference type="ARBA" id="ARBA00022723"/>
    </source>
</evidence>
<dbReference type="SUPFAM" id="SSF57667">
    <property type="entry name" value="beta-beta-alpha zinc fingers"/>
    <property type="match status" value="5"/>
</dbReference>
<dbReference type="Proteomes" id="UP000037751">
    <property type="component" value="Unassembled WGS sequence"/>
</dbReference>
<dbReference type="GO" id="GO:0005634">
    <property type="term" value="C:nucleus"/>
    <property type="evidence" value="ECO:0007669"/>
    <property type="project" value="UniProtKB-SubCell"/>
</dbReference>
<protein>
    <submittedName>
        <fullName evidence="12">Transcription factor iiia</fullName>
    </submittedName>
</protein>
<dbReference type="PROSITE" id="PS50157">
    <property type="entry name" value="ZINC_FINGER_C2H2_2"/>
    <property type="match status" value="8"/>
</dbReference>
<dbReference type="GeneID" id="28730093"/>
<evidence type="ECO:0000256" key="7">
    <source>
        <dbReference type="ARBA" id="ARBA00023125"/>
    </source>
</evidence>
<dbReference type="GO" id="GO:0003677">
    <property type="term" value="F:DNA binding"/>
    <property type="evidence" value="ECO:0007669"/>
    <property type="project" value="UniProtKB-KW"/>
</dbReference>
<feature type="domain" description="C2H2-type" evidence="11">
    <location>
        <begin position="12"/>
        <end position="41"/>
    </location>
</feature>
<evidence type="ECO:0000259" key="11">
    <source>
        <dbReference type="PROSITE" id="PS50157"/>
    </source>
</evidence>
<gene>
    <name evidence="12" type="ORF">Malapachy_3758</name>
</gene>
<evidence type="ECO:0000256" key="8">
    <source>
        <dbReference type="ARBA" id="ARBA00023163"/>
    </source>
</evidence>
<feature type="domain" description="C2H2-type" evidence="11">
    <location>
        <begin position="231"/>
        <end position="258"/>
    </location>
</feature>
<dbReference type="InterPro" id="IPR013087">
    <property type="entry name" value="Znf_C2H2_type"/>
</dbReference>
<dbReference type="GO" id="GO:0008270">
    <property type="term" value="F:zinc ion binding"/>
    <property type="evidence" value="ECO:0007669"/>
    <property type="project" value="UniProtKB-KW"/>
</dbReference>
<evidence type="ECO:0000256" key="9">
    <source>
        <dbReference type="ARBA" id="ARBA00023242"/>
    </source>
</evidence>
<dbReference type="FunFam" id="3.30.160.60:FF:000032">
    <property type="entry name" value="Krueppel-like factor 4"/>
    <property type="match status" value="1"/>
</dbReference>
<keyword evidence="4 10" id="KW-0863">Zinc-finger</keyword>
<dbReference type="OrthoDB" id="427030at2759"/>
<dbReference type="SMART" id="SM00355">
    <property type="entry name" value="ZnF_C2H2"/>
    <property type="match status" value="9"/>
</dbReference>
<sequence length="421" mass="48132">MASLDEPSRRVWVCDIDGCGKTYTKEARLIEHQRVHTGERPYVCTHPGCHASYMRATHLQAHMRSHMDDTLKPFVCPHDGCEKRFWTSQHLHRHIVSCHTTDTGVAASDAQALLGDASTSGLYRCDRPSCQLLFSKRKHLRQHIRDVHADTTNATLPYPCDVPGCDKRFATHAKREHHRRVHDQSRYQCFLPHPAPPPPGHPPYTVDATLPSWTFATWTHLQRHQTLYHPPTCAQCGRVFANRENLRRHMRTHDPSARWDSEWVCPWNGCDKVFQSHYALKTHISRVHENERPFVCDTCGERFGYKHLLARHIQARHAAAPALASPTDDAPSPLPHVSRLLGNSAGRQRSRRERVLSCPWPSLGEGNAACPRHFARLYDVRRHLHSVHHVDLSDEELRAVMPTDALVQLPAPRAAKRIRTD</sequence>
<dbReference type="AlphaFoldDB" id="A0A0M9VPC8"/>
<keyword evidence="8" id="KW-0804">Transcription</keyword>
<comment type="caution">
    <text evidence="12">The sequence shown here is derived from an EMBL/GenBank/DDBJ whole genome shotgun (WGS) entry which is preliminary data.</text>
</comment>
<feature type="domain" description="C2H2-type" evidence="11">
    <location>
        <begin position="263"/>
        <end position="293"/>
    </location>
</feature>
<dbReference type="PANTHER" id="PTHR46179:SF13">
    <property type="entry name" value="C2H2-TYPE DOMAIN-CONTAINING PROTEIN"/>
    <property type="match status" value="1"/>
</dbReference>
<evidence type="ECO:0000256" key="6">
    <source>
        <dbReference type="ARBA" id="ARBA00023015"/>
    </source>
</evidence>
<comment type="subcellular location">
    <subcellularLocation>
        <location evidence="1">Nucleus</location>
    </subcellularLocation>
</comment>
<feature type="domain" description="C2H2-type" evidence="11">
    <location>
        <begin position="74"/>
        <end position="104"/>
    </location>
</feature>
<keyword evidence="7" id="KW-0238">DNA-binding</keyword>
<feature type="domain" description="C2H2-type" evidence="11">
    <location>
        <begin position="158"/>
        <end position="187"/>
    </location>
</feature>
<feature type="domain" description="C2H2-type" evidence="11">
    <location>
        <begin position="294"/>
        <end position="322"/>
    </location>
</feature>
<dbReference type="InterPro" id="IPR036236">
    <property type="entry name" value="Znf_C2H2_sf"/>
</dbReference>
<name>A0A0M9VPC8_9BASI</name>
<dbReference type="Pfam" id="PF00096">
    <property type="entry name" value="zf-C2H2"/>
    <property type="match status" value="5"/>
</dbReference>
<feature type="domain" description="C2H2-type" evidence="11">
    <location>
        <begin position="42"/>
        <end position="71"/>
    </location>
</feature>
<keyword evidence="9" id="KW-0539">Nucleus</keyword>
<dbReference type="EMBL" id="LGAV01000004">
    <property type="protein sequence ID" value="KOS14312.1"/>
    <property type="molecule type" value="Genomic_DNA"/>
</dbReference>
<dbReference type="FunFam" id="3.30.160.60:FF:001450">
    <property type="entry name" value="zinc finger protein 774"/>
    <property type="match status" value="1"/>
</dbReference>
<evidence type="ECO:0000256" key="4">
    <source>
        <dbReference type="ARBA" id="ARBA00022771"/>
    </source>
</evidence>
<keyword evidence="2" id="KW-0479">Metal-binding</keyword>
<evidence type="ECO:0000256" key="5">
    <source>
        <dbReference type="ARBA" id="ARBA00022833"/>
    </source>
</evidence>
<dbReference type="PANTHER" id="PTHR46179">
    <property type="entry name" value="ZINC FINGER PROTEIN"/>
    <property type="match status" value="1"/>
</dbReference>
<keyword evidence="6" id="KW-0805">Transcription regulation</keyword>
<dbReference type="VEuPathDB" id="FungiDB:Malapachy_3758"/>
<dbReference type="Gene3D" id="3.30.160.60">
    <property type="entry name" value="Classic Zinc Finger"/>
    <property type="match status" value="8"/>
</dbReference>
<evidence type="ECO:0000256" key="10">
    <source>
        <dbReference type="PROSITE-ProRule" id="PRU00042"/>
    </source>
</evidence>
<evidence type="ECO:0000256" key="3">
    <source>
        <dbReference type="ARBA" id="ARBA00022737"/>
    </source>
</evidence>
<evidence type="ECO:0000313" key="12">
    <source>
        <dbReference type="EMBL" id="KOS14312.1"/>
    </source>
</evidence>
<keyword evidence="5" id="KW-0862">Zinc</keyword>
<dbReference type="GO" id="GO:0006357">
    <property type="term" value="P:regulation of transcription by RNA polymerase II"/>
    <property type="evidence" value="ECO:0007669"/>
    <property type="project" value="TreeGrafter"/>
</dbReference>
<evidence type="ECO:0000256" key="1">
    <source>
        <dbReference type="ARBA" id="ARBA00004123"/>
    </source>
</evidence>
<dbReference type="RefSeq" id="XP_017991944.1">
    <property type="nucleotide sequence ID" value="XM_018138217.1"/>
</dbReference>
<organism evidence="12 13">
    <name type="scientific">Malassezia pachydermatis</name>
    <dbReference type="NCBI Taxonomy" id="77020"/>
    <lineage>
        <taxon>Eukaryota</taxon>
        <taxon>Fungi</taxon>
        <taxon>Dikarya</taxon>
        <taxon>Basidiomycota</taxon>
        <taxon>Ustilaginomycotina</taxon>
        <taxon>Malasseziomycetes</taxon>
        <taxon>Malasseziales</taxon>
        <taxon>Malasseziaceae</taxon>
        <taxon>Malassezia</taxon>
    </lineage>
</organism>
<feature type="domain" description="C2H2-type" evidence="11">
    <location>
        <begin position="123"/>
        <end position="153"/>
    </location>
</feature>
<accession>A0A0M9VPC8</accession>
<dbReference type="STRING" id="77020.A0A0M9VPC8"/>
<evidence type="ECO:0000313" key="13">
    <source>
        <dbReference type="Proteomes" id="UP000037751"/>
    </source>
</evidence>
<reference evidence="12 13" key="1">
    <citation type="submission" date="2015-07" db="EMBL/GenBank/DDBJ databases">
        <title>Draft Genome Sequence of Malassezia furfur CBS1878 and Malassezia pachydermatis CBS1879.</title>
        <authorList>
            <person name="Triana S."/>
            <person name="Ohm R."/>
            <person name="Gonzalez A."/>
            <person name="DeCock H."/>
            <person name="Restrepo S."/>
            <person name="Celis A."/>
        </authorList>
    </citation>
    <scope>NUCLEOTIDE SEQUENCE [LARGE SCALE GENOMIC DNA]</scope>
    <source>
        <strain evidence="12 13">CBS 1879</strain>
    </source>
</reference>
<proteinExistence type="predicted"/>